<evidence type="ECO:0000313" key="2">
    <source>
        <dbReference type="Proteomes" id="UP000005839"/>
    </source>
</evidence>
<comment type="caution">
    <text evidence="1">The sequence shown here is derived from an EMBL/GenBank/DDBJ whole genome shotgun (WGS) entry which is preliminary data.</text>
</comment>
<keyword evidence="2" id="KW-1185">Reference proteome</keyword>
<proteinExistence type="predicted"/>
<dbReference type="STRING" id="314608.KT99_00431"/>
<protein>
    <submittedName>
        <fullName evidence="1">Uncharacterized protein</fullName>
    </submittedName>
</protein>
<dbReference type="EMBL" id="ABIC01000080">
    <property type="protein sequence ID" value="EDP98691.1"/>
    <property type="molecule type" value="Genomic_DNA"/>
</dbReference>
<reference evidence="1 2" key="1">
    <citation type="submission" date="2007-10" db="EMBL/GenBank/DDBJ databases">
        <authorList>
            <person name="Yayanos A."/>
            <person name="Ferriera S."/>
            <person name="Johnson J."/>
            <person name="Kravitz S."/>
            <person name="Halpern A."/>
            <person name="Remington K."/>
            <person name="Beeson K."/>
            <person name="Tran B."/>
            <person name="Rogers Y.-H."/>
            <person name="Friedman R."/>
            <person name="Venter J.C."/>
        </authorList>
    </citation>
    <scope>NUCLEOTIDE SEQUENCE [LARGE SCALE GENOMIC DNA]</scope>
    <source>
        <strain evidence="1 2">KT99</strain>
    </source>
</reference>
<name>A9DN83_9GAMM</name>
<accession>A9DN83</accession>
<organism evidence="1 2">
    <name type="scientific">Shewanella benthica KT99</name>
    <dbReference type="NCBI Taxonomy" id="314608"/>
    <lineage>
        <taxon>Bacteria</taxon>
        <taxon>Pseudomonadati</taxon>
        <taxon>Pseudomonadota</taxon>
        <taxon>Gammaproteobacteria</taxon>
        <taxon>Alteromonadales</taxon>
        <taxon>Shewanellaceae</taxon>
        <taxon>Shewanella</taxon>
    </lineage>
</organism>
<dbReference type="Proteomes" id="UP000005839">
    <property type="component" value="Unassembled WGS sequence"/>
</dbReference>
<gene>
    <name evidence="1" type="ORF">KT99_00431</name>
</gene>
<dbReference type="AlphaFoldDB" id="A9DN83"/>
<evidence type="ECO:0000313" key="1">
    <source>
        <dbReference type="EMBL" id="EDP98691.1"/>
    </source>
</evidence>
<sequence length="41" mass="4378">MAAELIAVFDGAAKAVVGNRLLMTNIKAVINFIVFSFIPLV</sequence>